<dbReference type="Proteomes" id="UP000306790">
    <property type="component" value="Unassembled WGS sequence"/>
</dbReference>
<proteinExistence type="predicted"/>
<sequence>MLFPIINELDLLSVAESYTKKMTKRKTPGHFCLGVFHLWEMNTQIILVAARRQVCLSPGAY</sequence>
<dbReference type="EMBL" id="QFVP01000003">
    <property type="protein sequence ID" value="THE40769.1"/>
    <property type="molecule type" value="Genomic_DNA"/>
</dbReference>
<keyword evidence="2" id="KW-1185">Reference proteome</keyword>
<protein>
    <submittedName>
        <fullName evidence="1">Uncharacterized protein</fullName>
    </submittedName>
</protein>
<gene>
    <name evidence="1" type="ORF">DJ535_08085</name>
</gene>
<accession>A0ABY2PXJ2</accession>
<reference evidence="1 2" key="1">
    <citation type="submission" date="2018-05" db="EMBL/GenBank/DDBJ databases">
        <title>Isolation and genomic analyses of lactose-positive bacteria from faecal samples of preterm neonates.</title>
        <authorList>
            <person name="Chen Y."/>
            <person name="Brook T.C."/>
            <person name="O'Neill I."/>
            <person name="Soe C.Z."/>
            <person name="Hall L.J."/>
            <person name="Hoyles L."/>
        </authorList>
    </citation>
    <scope>NUCLEOTIDE SEQUENCE [LARGE SCALE GENOMIC DNA]</scope>
    <source>
        <strain evidence="1 2">P080C CL</strain>
    </source>
</reference>
<comment type="caution">
    <text evidence="1">The sequence shown here is derived from an EMBL/GenBank/DDBJ whole genome shotgun (WGS) entry which is preliminary data.</text>
</comment>
<evidence type="ECO:0000313" key="2">
    <source>
        <dbReference type="Proteomes" id="UP000306790"/>
    </source>
</evidence>
<organism evidence="1 2">
    <name type="scientific">Citrobacter murliniae</name>
    <dbReference type="NCBI Taxonomy" id="67829"/>
    <lineage>
        <taxon>Bacteria</taxon>
        <taxon>Pseudomonadati</taxon>
        <taxon>Pseudomonadota</taxon>
        <taxon>Gammaproteobacteria</taxon>
        <taxon>Enterobacterales</taxon>
        <taxon>Enterobacteriaceae</taxon>
        <taxon>Citrobacter</taxon>
        <taxon>Citrobacter freundii complex</taxon>
    </lineage>
</organism>
<name>A0ABY2PXJ2_9ENTR</name>
<evidence type="ECO:0000313" key="1">
    <source>
        <dbReference type="EMBL" id="THE40769.1"/>
    </source>
</evidence>